<gene>
    <name evidence="1" type="ORF">SteCoe_14636</name>
</gene>
<dbReference type="Proteomes" id="UP000187209">
    <property type="component" value="Unassembled WGS sequence"/>
</dbReference>
<name>A0A1R2C5N5_9CILI</name>
<dbReference type="EMBL" id="MPUH01000274">
    <property type="protein sequence ID" value="OMJ84289.1"/>
    <property type="molecule type" value="Genomic_DNA"/>
</dbReference>
<dbReference type="AlphaFoldDB" id="A0A1R2C5N5"/>
<reference evidence="1 2" key="1">
    <citation type="submission" date="2016-11" db="EMBL/GenBank/DDBJ databases">
        <title>The macronuclear genome of Stentor coeruleus: a giant cell with tiny introns.</title>
        <authorList>
            <person name="Slabodnick M."/>
            <person name="Ruby J.G."/>
            <person name="Reiff S.B."/>
            <person name="Swart E.C."/>
            <person name="Gosai S."/>
            <person name="Prabakaran S."/>
            <person name="Witkowska E."/>
            <person name="Larue G.E."/>
            <person name="Fisher S."/>
            <person name="Freeman R.M."/>
            <person name="Gunawardena J."/>
            <person name="Chu W."/>
            <person name="Stover N.A."/>
            <person name="Gregory B.D."/>
            <person name="Nowacki M."/>
            <person name="Derisi J."/>
            <person name="Roy S.W."/>
            <person name="Marshall W.F."/>
            <person name="Sood P."/>
        </authorList>
    </citation>
    <scope>NUCLEOTIDE SEQUENCE [LARGE SCALE GENOMIC DNA]</scope>
    <source>
        <strain evidence="1">WM001</strain>
    </source>
</reference>
<organism evidence="1 2">
    <name type="scientific">Stentor coeruleus</name>
    <dbReference type="NCBI Taxonomy" id="5963"/>
    <lineage>
        <taxon>Eukaryota</taxon>
        <taxon>Sar</taxon>
        <taxon>Alveolata</taxon>
        <taxon>Ciliophora</taxon>
        <taxon>Postciliodesmatophora</taxon>
        <taxon>Heterotrichea</taxon>
        <taxon>Heterotrichida</taxon>
        <taxon>Stentoridae</taxon>
        <taxon>Stentor</taxon>
    </lineage>
</organism>
<evidence type="ECO:0000313" key="2">
    <source>
        <dbReference type="Proteomes" id="UP000187209"/>
    </source>
</evidence>
<evidence type="ECO:0000313" key="1">
    <source>
        <dbReference type="EMBL" id="OMJ84289.1"/>
    </source>
</evidence>
<proteinExistence type="predicted"/>
<protein>
    <submittedName>
        <fullName evidence="1">Uncharacterized protein</fullName>
    </submittedName>
</protein>
<keyword evidence="2" id="KW-1185">Reference proteome</keyword>
<sequence>MTSPRGTVRYSEPLRLPKITVDVKKKRNSPNANLSLPNSHLIKLDDSIIHLSHSRFPSSKKLRSKKKKHEATNSDEIIIQKSDSKSHILNQILEKSYYDHRPISIPSKNTSPKHIKTPMKKQFNIFLGSKLDPCDFQFINTPSSVLQLPKSFKIKKSPKKSFASIYPSSVYEKYFLHGDNLNTDRLGKMNKSSKTPGPENKIPKYIKHESYKAGYFLGKIDKVLSRIRVYRSKSSTHGQTISKNNFRPLEY</sequence>
<accession>A0A1R2C5N5</accession>
<comment type="caution">
    <text evidence="1">The sequence shown here is derived from an EMBL/GenBank/DDBJ whole genome shotgun (WGS) entry which is preliminary data.</text>
</comment>